<keyword evidence="8 13" id="KW-1133">Transmembrane helix</keyword>
<dbReference type="PRINTS" id="PR00701">
    <property type="entry name" value="60KDINNERMP"/>
</dbReference>
<dbReference type="PANTHER" id="PTHR12428">
    <property type="entry name" value="OXA1"/>
    <property type="match status" value="1"/>
</dbReference>
<evidence type="ECO:0000256" key="3">
    <source>
        <dbReference type="ARBA" id="ARBA00015325"/>
    </source>
</evidence>
<evidence type="ECO:0000256" key="5">
    <source>
        <dbReference type="ARBA" id="ARBA00022475"/>
    </source>
</evidence>
<evidence type="ECO:0000256" key="2">
    <source>
        <dbReference type="ARBA" id="ARBA00010527"/>
    </source>
</evidence>
<dbReference type="PRINTS" id="PR01900">
    <property type="entry name" value="YIDCPROTEIN"/>
</dbReference>
<dbReference type="Pfam" id="PF14849">
    <property type="entry name" value="YidC_periplas"/>
    <property type="match status" value="1"/>
</dbReference>
<dbReference type="GO" id="GO:0051205">
    <property type="term" value="P:protein insertion into membrane"/>
    <property type="evidence" value="ECO:0007669"/>
    <property type="project" value="TreeGrafter"/>
</dbReference>
<dbReference type="Proteomes" id="UP001234916">
    <property type="component" value="Chromosome"/>
</dbReference>
<evidence type="ECO:0000259" key="15">
    <source>
        <dbReference type="Pfam" id="PF02096"/>
    </source>
</evidence>
<keyword evidence="4 13" id="KW-0813">Transport</keyword>
<dbReference type="InterPro" id="IPR028053">
    <property type="entry name" value="Membr_insert_YidC_N"/>
</dbReference>
<dbReference type="CDD" id="cd20070">
    <property type="entry name" value="5TM_YidC_Alb3"/>
    <property type="match status" value="1"/>
</dbReference>
<reference evidence="17" key="1">
    <citation type="journal article" date="2023" name="Nat. Microbiol.">
        <title>Enrichment and characterization of a nitric oxide-reducing microbial community in a continuous bioreactor.</title>
        <authorList>
            <person name="Garrido-Amador P."/>
            <person name="Stortenbeker N."/>
            <person name="Wessels H.J.C.T."/>
            <person name="Speth D.R."/>
            <person name="Garcia-Heredia I."/>
            <person name="Kartal B."/>
        </authorList>
    </citation>
    <scope>NUCLEOTIDE SEQUENCE</scope>
    <source>
        <strain evidence="17">MAG1</strain>
    </source>
</reference>
<feature type="transmembrane region" description="Helical" evidence="13">
    <location>
        <begin position="6"/>
        <end position="23"/>
    </location>
</feature>
<dbReference type="NCBIfam" id="TIGR03593">
    <property type="entry name" value="yidC_nterm"/>
    <property type="match status" value="1"/>
</dbReference>
<evidence type="ECO:0000256" key="8">
    <source>
        <dbReference type="ARBA" id="ARBA00022989"/>
    </source>
</evidence>
<evidence type="ECO:0000256" key="13">
    <source>
        <dbReference type="HAMAP-Rule" id="MF_01810"/>
    </source>
</evidence>
<keyword evidence="7 13" id="KW-0653">Protein transport</keyword>
<dbReference type="InterPro" id="IPR019998">
    <property type="entry name" value="Membr_insert_YidC"/>
</dbReference>
<name>A0AA49FJ46_9PROT</name>
<evidence type="ECO:0000256" key="7">
    <source>
        <dbReference type="ARBA" id="ARBA00022927"/>
    </source>
</evidence>
<feature type="domain" description="Membrane insertase YidC/Oxa/ALB C-terminal" evidence="15">
    <location>
        <begin position="361"/>
        <end position="539"/>
    </location>
</feature>
<evidence type="ECO:0000256" key="6">
    <source>
        <dbReference type="ARBA" id="ARBA00022692"/>
    </source>
</evidence>
<dbReference type="HAMAP" id="MF_01810">
    <property type="entry name" value="YidC_type1"/>
    <property type="match status" value="1"/>
</dbReference>
<evidence type="ECO:0000256" key="14">
    <source>
        <dbReference type="SAM" id="MobiDB-lite"/>
    </source>
</evidence>
<feature type="region of interest" description="Disordered" evidence="14">
    <location>
        <begin position="31"/>
        <end position="70"/>
    </location>
</feature>
<sequence length="549" mass="60266">MDNQRLILFLVFSFSLIMLWDAWQRQHLPQPQTTPSAAVTSAGAPTPTVSAPNPHAAGSVAPPTDTVASAGQPKTVIRTDLFVAEISALGGDITRLELAHHKATEDKTRNFVLFEDKHAYAAQSGLIGAPGVVALPSHKSVWRLPEGSPKLKEGQDELRVRMEADGGDGVAVAKTYVFRRGSYLIDVEYEVANGGSAPLGGHAYFQLVRNDVPPDGANAMMATFTGPAFFSDAEKYQKVTFEDIAKGKAKHAGKVGDGWVAMVQHYFVSAWLPPGKGEREFFTRKIGGNLFAAGVILPVATVAPGTTGKVVVPLYAGPQEQAKLEMIAPGLDLVVDYGWLTVIAAPLYWVLELIHRLLGNWGWAIIGLTVLLKAAFFPLSAASYKSMAKMRVLTPKLMKLKETYADDKQRMNQEMMELYKREKVNPLGGCLPVLVQIPVFIALYWVLLGSVEMRQTPWLGWITDLSAKDPYFVLPLIMGATMFIQTKLNPTPPDPMQAKIMLFMPIVFTGMFLFFPSGLVLYWTVNNVLSIAQQWQVNRMIERAGLKAH</sequence>
<dbReference type="AlphaFoldDB" id="A0AA49FJ46"/>
<dbReference type="Pfam" id="PF02096">
    <property type="entry name" value="60KD_IMP"/>
    <property type="match status" value="1"/>
</dbReference>
<comment type="similarity">
    <text evidence="2 13">Belongs to the OXA1/ALB3/YidC family. Type 1 subfamily.</text>
</comment>
<evidence type="ECO:0000256" key="10">
    <source>
        <dbReference type="ARBA" id="ARBA00023186"/>
    </source>
</evidence>
<feature type="transmembrane region" description="Helical" evidence="13">
    <location>
        <begin position="424"/>
        <end position="451"/>
    </location>
</feature>
<dbReference type="EMBL" id="CP107246">
    <property type="protein sequence ID" value="WIM04884.1"/>
    <property type="molecule type" value="Genomic_DNA"/>
</dbReference>
<gene>
    <name evidence="13 17" type="primary">yidC</name>
    <name evidence="17" type="ORF">OHM77_09240</name>
</gene>
<feature type="transmembrane region" description="Helical" evidence="13">
    <location>
        <begin position="363"/>
        <end position="384"/>
    </location>
</feature>
<protein>
    <recommendedName>
        <fullName evidence="3 13">Membrane protein insertase YidC</fullName>
    </recommendedName>
    <alternativeName>
        <fullName evidence="12 13">Foldase YidC</fullName>
    </alternativeName>
    <alternativeName>
        <fullName evidence="13">Membrane protein YidC</fullName>
    </alternativeName>
    <alternativeName>
        <fullName evidence="11 13">membrane integrase YidC</fullName>
    </alternativeName>
</protein>
<dbReference type="InterPro" id="IPR028055">
    <property type="entry name" value="YidC/Oxa/ALB_C"/>
</dbReference>
<evidence type="ECO:0000256" key="4">
    <source>
        <dbReference type="ARBA" id="ARBA00022448"/>
    </source>
</evidence>
<dbReference type="KEGG" id="npv:OHM77_09240"/>
<dbReference type="PANTHER" id="PTHR12428:SF65">
    <property type="entry name" value="CYTOCHROME C OXIDASE ASSEMBLY PROTEIN COX18, MITOCHONDRIAL"/>
    <property type="match status" value="1"/>
</dbReference>
<accession>A0AA49FJ46</accession>
<dbReference type="InterPro" id="IPR038221">
    <property type="entry name" value="YidC_periplasmic_sf"/>
</dbReference>
<evidence type="ECO:0000256" key="12">
    <source>
        <dbReference type="ARBA" id="ARBA00033342"/>
    </source>
</evidence>
<evidence type="ECO:0000256" key="1">
    <source>
        <dbReference type="ARBA" id="ARBA00004429"/>
    </source>
</evidence>
<feature type="transmembrane region" description="Helical" evidence="13">
    <location>
        <begin position="500"/>
        <end position="525"/>
    </location>
</feature>
<dbReference type="NCBIfam" id="NF002352">
    <property type="entry name" value="PRK01318.1-3"/>
    <property type="match status" value="1"/>
</dbReference>
<comment type="function">
    <text evidence="13">Required for the insertion and/or proper folding and/or complex formation of integral membrane proteins into the membrane. Involved in integration of membrane proteins that insert both dependently and independently of the Sec translocase complex, as well as at least some lipoproteins. Aids folding of multispanning membrane proteins.</text>
</comment>
<proteinExistence type="inferred from homology"/>
<evidence type="ECO:0000313" key="17">
    <source>
        <dbReference type="EMBL" id="WIM04884.1"/>
    </source>
</evidence>
<feature type="domain" description="Membrane insertase YidC N-terminal" evidence="16">
    <location>
        <begin position="76"/>
        <end position="350"/>
    </location>
</feature>
<keyword evidence="5 13" id="KW-1003">Cell membrane</keyword>
<evidence type="ECO:0000259" key="16">
    <source>
        <dbReference type="Pfam" id="PF14849"/>
    </source>
</evidence>
<keyword evidence="6 13" id="KW-0812">Transmembrane</keyword>
<evidence type="ECO:0000256" key="11">
    <source>
        <dbReference type="ARBA" id="ARBA00033245"/>
    </source>
</evidence>
<organism evidence="17">
    <name type="scientific">Candidatus Nitricoxidivorans perseverans</name>
    <dbReference type="NCBI Taxonomy" id="2975601"/>
    <lineage>
        <taxon>Bacteria</taxon>
        <taxon>Pseudomonadati</taxon>
        <taxon>Pseudomonadota</taxon>
        <taxon>Betaproteobacteria</taxon>
        <taxon>Nitrosomonadales</taxon>
        <taxon>Sterolibacteriaceae</taxon>
        <taxon>Candidatus Nitricoxidivorans</taxon>
    </lineage>
</organism>
<comment type="subunit">
    <text evidence="13">Interacts with the Sec translocase complex via SecD. Specifically interacts with transmembrane segments of nascent integral membrane proteins during membrane integration.</text>
</comment>
<dbReference type="NCBIfam" id="TIGR03592">
    <property type="entry name" value="yidC_oxa1_cterm"/>
    <property type="match status" value="1"/>
</dbReference>
<dbReference type="GO" id="GO:0005886">
    <property type="term" value="C:plasma membrane"/>
    <property type="evidence" value="ECO:0007669"/>
    <property type="project" value="UniProtKB-SubCell"/>
</dbReference>
<dbReference type="InterPro" id="IPR001708">
    <property type="entry name" value="YidC/ALB3/OXA1/COX18"/>
</dbReference>
<dbReference type="GO" id="GO:0015031">
    <property type="term" value="P:protein transport"/>
    <property type="evidence" value="ECO:0007669"/>
    <property type="project" value="UniProtKB-KW"/>
</dbReference>
<dbReference type="InterPro" id="IPR047196">
    <property type="entry name" value="YidC_ALB_C"/>
</dbReference>
<dbReference type="CDD" id="cd19961">
    <property type="entry name" value="EcYidC-like_peri"/>
    <property type="match status" value="1"/>
</dbReference>
<comment type="subcellular location">
    <subcellularLocation>
        <location evidence="1">Cell inner membrane</location>
        <topology evidence="1">Multi-pass membrane protein</topology>
    </subcellularLocation>
    <subcellularLocation>
        <location evidence="13">Cell membrane</location>
        <topology evidence="13">Multi-pass membrane protein</topology>
    </subcellularLocation>
</comment>
<dbReference type="Gene3D" id="2.70.98.90">
    <property type="match status" value="1"/>
</dbReference>
<dbReference type="GO" id="GO:0032977">
    <property type="term" value="F:membrane insertase activity"/>
    <property type="evidence" value="ECO:0007669"/>
    <property type="project" value="InterPro"/>
</dbReference>
<keyword evidence="10 13" id="KW-0143">Chaperone</keyword>
<evidence type="ECO:0000256" key="9">
    <source>
        <dbReference type="ARBA" id="ARBA00023136"/>
    </source>
</evidence>
<keyword evidence="9 13" id="KW-0472">Membrane</keyword>
<feature type="transmembrane region" description="Helical" evidence="13">
    <location>
        <begin position="333"/>
        <end position="351"/>
    </location>
</feature>